<dbReference type="SUPFAM" id="SSF46785">
    <property type="entry name" value="Winged helix' DNA-binding domain"/>
    <property type="match status" value="1"/>
</dbReference>
<dbReference type="InterPro" id="IPR000524">
    <property type="entry name" value="Tscrpt_reg_HTH_GntR"/>
</dbReference>
<keyword evidence="3" id="KW-0804">Transcription</keyword>
<dbReference type="AlphaFoldDB" id="A0A5N0UXK4"/>
<name>A0A5N0UXK4_9PSEU</name>
<evidence type="ECO:0000256" key="2">
    <source>
        <dbReference type="ARBA" id="ARBA00023125"/>
    </source>
</evidence>
<dbReference type="InterPro" id="IPR036390">
    <property type="entry name" value="WH_DNA-bd_sf"/>
</dbReference>
<dbReference type="GO" id="GO:0003677">
    <property type="term" value="F:DNA binding"/>
    <property type="evidence" value="ECO:0007669"/>
    <property type="project" value="UniProtKB-KW"/>
</dbReference>
<dbReference type="OrthoDB" id="9816161at2"/>
<dbReference type="Gene3D" id="1.10.10.10">
    <property type="entry name" value="Winged helix-like DNA-binding domain superfamily/Winged helix DNA-binding domain"/>
    <property type="match status" value="1"/>
</dbReference>
<sequence length="207" mass="21906">MSVQAYVAEAVRRGIASGELLPGQRLVESQLGDELGASRGMVRAALMRLVHEGLLEQIPNAGVRVRVIEPDEAAQIAEVCLTLQILCAGKAARLIGEADLAQLRNLGDRLRRAAEVVDLPGFEQTASDVDDLVVRVSAQRVATDVVGRLRVRIACLRRRVLLREGGLAAAALRYEALLDAITCGDAERAEAAMAAMAAAYPAGTDGG</sequence>
<organism evidence="5 6">
    <name type="scientific">Amycolatopsis acidicola</name>
    <dbReference type="NCBI Taxonomy" id="2596893"/>
    <lineage>
        <taxon>Bacteria</taxon>
        <taxon>Bacillati</taxon>
        <taxon>Actinomycetota</taxon>
        <taxon>Actinomycetes</taxon>
        <taxon>Pseudonocardiales</taxon>
        <taxon>Pseudonocardiaceae</taxon>
        <taxon>Amycolatopsis</taxon>
    </lineage>
</organism>
<evidence type="ECO:0000313" key="5">
    <source>
        <dbReference type="EMBL" id="KAA9157780.1"/>
    </source>
</evidence>
<keyword evidence="1" id="KW-0805">Transcription regulation</keyword>
<accession>A0A5N0UXK4</accession>
<dbReference type="SMART" id="SM00895">
    <property type="entry name" value="FCD"/>
    <property type="match status" value="1"/>
</dbReference>
<dbReference type="Pfam" id="PF07729">
    <property type="entry name" value="FCD"/>
    <property type="match status" value="1"/>
</dbReference>
<gene>
    <name evidence="5" type="ORF">FPZ12_024380</name>
</gene>
<dbReference type="EMBL" id="VMNW02000039">
    <property type="protein sequence ID" value="KAA9157780.1"/>
    <property type="molecule type" value="Genomic_DNA"/>
</dbReference>
<keyword evidence="2" id="KW-0238">DNA-binding</keyword>
<comment type="caution">
    <text evidence="5">The sequence shown here is derived from an EMBL/GenBank/DDBJ whole genome shotgun (WGS) entry which is preliminary data.</text>
</comment>
<dbReference type="PANTHER" id="PTHR43537">
    <property type="entry name" value="TRANSCRIPTIONAL REGULATOR, GNTR FAMILY"/>
    <property type="match status" value="1"/>
</dbReference>
<evidence type="ECO:0000313" key="6">
    <source>
        <dbReference type="Proteomes" id="UP000319769"/>
    </source>
</evidence>
<dbReference type="InterPro" id="IPR036388">
    <property type="entry name" value="WH-like_DNA-bd_sf"/>
</dbReference>
<dbReference type="PANTHER" id="PTHR43537:SF45">
    <property type="entry name" value="GNTR FAMILY REGULATORY PROTEIN"/>
    <property type="match status" value="1"/>
</dbReference>
<dbReference type="SUPFAM" id="SSF48008">
    <property type="entry name" value="GntR ligand-binding domain-like"/>
    <property type="match status" value="1"/>
</dbReference>
<protein>
    <submittedName>
        <fullName evidence="5">GntR family transcriptional regulator</fullName>
    </submittedName>
</protein>
<dbReference type="RefSeq" id="WP_144749048.1">
    <property type="nucleotide sequence ID" value="NZ_VMNW02000039.1"/>
</dbReference>
<evidence type="ECO:0000256" key="1">
    <source>
        <dbReference type="ARBA" id="ARBA00023015"/>
    </source>
</evidence>
<feature type="domain" description="HTH gntR-type" evidence="4">
    <location>
        <begin position="1"/>
        <end position="68"/>
    </location>
</feature>
<dbReference type="CDD" id="cd07377">
    <property type="entry name" value="WHTH_GntR"/>
    <property type="match status" value="1"/>
</dbReference>
<keyword evidence="6" id="KW-1185">Reference proteome</keyword>
<dbReference type="Gene3D" id="1.20.120.530">
    <property type="entry name" value="GntR ligand-binding domain-like"/>
    <property type="match status" value="1"/>
</dbReference>
<dbReference type="InterPro" id="IPR011711">
    <property type="entry name" value="GntR_C"/>
</dbReference>
<dbReference type="GO" id="GO:0003700">
    <property type="term" value="F:DNA-binding transcription factor activity"/>
    <property type="evidence" value="ECO:0007669"/>
    <property type="project" value="InterPro"/>
</dbReference>
<evidence type="ECO:0000256" key="3">
    <source>
        <dbReference type="ARBA" id="ARBA00023163"/>
    </source>
</evidence>
<dbReference type="InterPro" id="IPR008920">
    <property type="entry name" value="TF_FadR/GntR_C"/>
</dbReference>
<evidence type="ECO:0000259" key="4">
    <source>
        <dbReference type="PROSITE" id="PS50949"/>
    </source>
</evidence>
<dbReference type="Proteomes" id="UP000319769">
    <property type="component" value="Unassembled WGS sequence"/>
</dbReference>
<proteinExistence type="predicted"/>
<dbReference type="Pfam" id="PF00392">
    <property type="entry name" value="GntR"/>
    <property type="match status" value="1"/>
</dbReference>
<dbReference type="PROSITE" id="PS50949">
    <property type="entry name" value="HTH_GNTR"/>
    <property type="match status" value="1"/>
</dbReference>
<reference evidence="5" key="1">
    <citation type="submission" date="2019-09" db="EMBL/GenBank/DDBJ databases">
        <authorList>
            <person name="Teo W.F.A."/>
            <person name="Duangmal K."/>
        </authorList>
    </citation>
    <scope>NUCLEOTIDE SEQUENCE [LARGE SCALE GENOMIC DNA]</scope>
    <source>
        <strain evidence="5">K81G1</strain>
    </source>
</reference>
<dbReference type="SMART" id="SM00345">
    <property type="entry name" value="HTH_GNTR"/>
    <property type="match status" value="1"/>
</dbReference>